<dbReference type="Proteomes" id="UP001250932">
    <property type="component" value="Unassembled WGS sequence"/>
</dbReference>
<dbReference type="Gene3D" id="3.10.620.30">
    <property type="match status" value="1"/>
</dbReference>
<accession>A0ABU3K5S1</accession>
<dbReference type="InterPro" id="IPR051680">
    <property type="entry name" value="ATP-dep_Glu-Cys_Ligase-2"/>
</dbReference>
<reference evidence="2 3" key="1">
    <citation type="journal article" date="2023" name="ISME J.">
        <title>Cultivation and genomic characterization of novel and ubiquitous marine nitrite-oxidizing bacteria from the Nitrospirales.</title>
        <authorList>
            <person name="Mueller A.J."/>
            <person name="Daebeler A."/>
            <person name="Herbold C.W."/>
            <person name="Kirkegaard R.H."/>
            <person name="Daims H."/>
        </authorList>
    </citation>
    <scope>NUCLEOTIDE SEQUENCE [LARGE SCALE GENOMIC DNA]</scope>
    <source>
        <strain evidence="2 3">EB</strain>
    </source>
</reference>
<dbReference type="Pfam" id="PF08379">
    <property type="entry name" value="Bact_transglu_N"/>
    <property type="match status" value="1"/>
</dbReference>
<dbReference type="InterPro" id="IPR013589">
    <property type="entry name" value="Bac_transglu_N"/>
</dbReference>
<evidence type="ECO:0000313" key="3">
    <source>
        <dbReference type="Proteomes" id="UP001250932"/>
    </source>
</evidence>
<dbReference type="PANTHER" id="PTHR34595">
    <property type="entry name" value="BLR5612 PROTEIN"/>
    <property type="match status" value="1"/>
</dbReference>
<keyword evidence="3" id="KW-1185">Reference proteome</keyword>
<dbReference type="InterPro" id="IPR038765">
    <property type="entry name" value="Papain-like_cys_pep_sf"/>
</dbReference>
<gene>
    <name evidence="2" type="ORF">PPG34_05235</name>
</gene>
<dbReference type="EMBL" id="JAQOUE010000001">
    <property type="protein sequence ID" value="MDT7041745.1"/>
    <property type="molecule type" value="Genomic_DNA"/>
</dbReference>
<dbReference type="RefSeq" id="WP_313832093.1">
    <property type="nucleotide sequence ID" value="NZ_JAQOUE010000001.1"/>
</dbReference>
<dbReference type="SUPFAM" id="SSF54001">
    <property type="entry name" value="Cysteine proteinases"/>
    <property type="match status" value="1"/>
</dbReference>
<comment type="caution">
    <text evidence="2">The sequence shown here is derived from an EMBL/GenBank/DDBJ whole genome shotgun (WGS) entry which is preliminary data.</text>
</comment>
<dbReference type="InterPro" id="IPR007296">
    <property type="entry name" value="DUF403"/>
</dbReference>
<proteinExistence type="predicted"/>
<evidence type="ECO:0000313" key="2">
    <source>
        <dbReference type="EMBL" id="MDT7041745.1"/>
    </source>
</evidence>
<dbReference type="Pfam" id="PF04168">
    <property type="entry name" value="Alpha-E"/>
    <property type="match status" value="1"/>
</dbReference>
<dbReference type="PANTHER" id="PTHR34595:SF7">
    <property type="entry name" value="SLL1039 PROTEIN"/>
    <property type="match status" value="1"/>
</dbReference>
<sequence>MLSRTAEAFFWIGRYIERTEYIARYTDVKFHLMQEIANREEQQAVWQQYLEGTGEYEHFVQLYPQQGTYRFLEFVTTNPDNPNSQINLIKEARFNARGIQDELSSEVWRHLNNFYLTLRSKSSNDLVSSPHELLSEIRDSCYMLDGIIGGTMIHGEGWNFYRLGKNIERANRTARLLDDSTLCKAEREPAAIADYHHCLSLLKTASAFEAYRKFYSASLVPQKIVQFLLFHDKFPRSVRFSANAISSLLDRLSGPPRQAEHREVERIAGQLAADLKFGTLDEVYKVGLSAFLTQIVDQLDLLTNHVATTYFRSPGYSDQLGTATQRPQRPVVHIQQAPTIETIKSVIAVNHKFVYQYYEPVSKVTTITRVVPPEDYGRQRRIDLRWHIDPPADYRHFTDAFGNLVWELNHPKIQKDITGVVDIRIETFADYLPNHILALQGVTLEESDCTVQPTEFLELTPLVNTSEPITALAKQAKERNLPPHELVESLMHQVHSHMRYEAGHTVVSTTATEAFEQGIGLSQDFVHILLSLCRQSGLPARYISGYLPGEGQMHAWIETLIPLGETQIPTWVGYDPTHNRRCHEQYVAVAAGCDYQDIAPTSGYYMGTSANNLEVNISVVTETQGATHP</sequence>
<dbReference type="InterPro" id="IPR002931">
    <property type="entry name" value="Transglutaminase-like"/>
</dbReference>
<feature type="domain" description="Transglutaminase-like" evidence="1">
    <location>
        <begin position="514"/>
        <end position="578"/>
    </location>
</feature>
<dbReference type="Pfam" id="PF01841">
    <property type="entry name" value="Transglut_core"/>
    <property type="match status" value="1"/>
</dbReference>
<dbReference type="SMART" id="SM00460">
    <property type="entry name" value="TGc"/>
    <property type="match status" value="1"/>
</dbReference>
<name>A0ABU3K5S1_9BACT</name>
<organism evidence="2 3">
    <name type="scientific">Candidatus Nitronereus thalassa</name>
    <dbReference type="NCBI Taxonomy" id="3020898"/>
    <lineage>
        <taxon>Bacteria</taxon>
        <taxon>Pseudomonadati</taxon>
        <taxon>Nitrospirota</taxon>
        <taxon>Nitrospiria</taxon>
        <taxon>Nitrospirales</taxon>
        <taxon>Nitrospiraceae</taxon>
        <taxon>Candidatus Nitronereus</taxon>
    </lineage>
</organism>
<protein>
    <submittedName>
        <fullName evidence="2">Alpha-E domain-containing protein</fullName>
    </submittedName>
</protein>
<evidence type="ECO:0000259" key="1">
    <source>
        <dbReference type="SMART" id="SM00460"/>
    </source>
</evidence>